<proteinExistence type="predicted"/>
<dbReference type="PROSITE" id="PS51257">
    <property type="entry name" value="PROKAR_LIPOPROTEIN"/>
    <property type="match status" value="1"/>
</dbReference>
<dbReference type="KEGG" id="mtun:MTUNDRAET4_0141"/>
<feature type="signal peptide" evidence="2">
    <location>
        <begin position="1"/>
        <end position="19"/>
    </location>
</feature>
<dbReference type="EMBL" id="LR536450">
    <property type="protein sequence ID" value="VFU07034.1"/>
    <property type="molecule type" value="Genomic_DNA"/>
</dbReference>
<keyword evidence="2" id="KW-0732">Signal</keyword>
<feature type="chain" id="PRO_5020380236" description="Polysaccharide export protein N-terminal domain-containing protein" evidence="2">
    <location>
        <begin position="20"/>
        <end position="237"/>
    </location>
</feature>
<dbReference type="Proteomes" id="UP000294360">
    <property type="component" value="Chromosome"/>
</dbReference>
<accession>A0A4U8YZY7</accession>
<protein>
    <recommendedName>
        <fullName evidence="3">Polysaccharide export protein N-terminal domain-containing protein</fullName>
    </recommendedName>
</protein>
<reference evidence="4 5" key="1">
    <citation type="submission" date="2019-03" db="EMBL/GenBank/DDBJ databases">
        <authorList>
            <person name="Kox A.R. M."/>
        </authorList>
    </citation>
    <scope>NUCLEOTIDE SEQUENCE [LARGE SCALE GENOMIC DNA]</scope>
    <source>
        <strain evidence="4">MTUNDRAET4 annotated genome</strain>
    </source>
</reference>
<dbReference type="Gene3D" id="3.30.1950.10">
    <property type="entry name" value="wza like domain"/>
    <property type="match status" value="1"/>
</dbReference>
<evidence type="ECO:0000313" key="5">
    <source>
        <dbReference type="Proteomes" id="UP000294360"/>
    </source>
</evidence>
<dbReference type="AlphaFoldDB" id="A0A4U8YZY7"/>
<organism evidence="4 5">
    <name type="scientific">Methylocella tundrae</name>
    <dbReference type="NCBI Taxonomy" id="227605"/>
    <lineage>
        <taxon>Bacteria</taxon>
        <taxon>Pseudomonadati</taxon>
        <taxon>Pseudomonadota</taxon>
        <taxon>Alphaproteobacteria</taxon>
        <taxon>Hyphomicrobiales</taxon>
        <taxon>Beijerinckiaceae</taxon>
        <taxon>Methylocella</taxon>
    </lineage>
</organism>
<dbReference type="Pfam" id="PF02563">
    <property type="entry name" value="Poly_export"/>
    <property type="match status" value="1"/>
</dbReference>
<feature type="compositionally biased region" description="Basic residues" evidence="1">
    <location>
        <begin position="217"/>
        <end position="230"/>
    </location>
</feature>
<sequence>MLGFRLGGITLLASALLSAGGCSFFPNDGPASVDVLKQKSESLPYALIKLTPETIDVLAAYEPKGLAGAFTDRRPSSNIKFGIGDIVSTTVFEATAGGLFIPLDAGARPGNYVTLPDQPVDNNGNITFPFAGVIRAAGRTNVEIQNEIVDKIKKPRDRTAGRRHPGAAENLAHQRHRRGEYAASLRGSRDRRRRSRPRRDYTRWRHQGTGLFNLGHARTRRQARHGPLRKPGHECGQ</sequence>
<name>A0A4U8YZY7_METTU</name>
<evidence type="ECO:0000313" key="4">
    <source>
        <dbReference type="EMBL" id="VFU07034.1"/>
    </source>
</evidence>
<gene>
    <name evidence="4" type="ORF">MTUNDRAET4_0141</name>
</gene>
<evidence type="ECO:0000259" key="3">
    <source>
        <dbReference type="Pfam" id="PF02563"/>
    </source>
</evidence>
<evidence type="ECO:0000256" key="1">
    <source>
        <dbReference type="SAM" id="MobiDB-lite"/>
    </source>
</evidence>
<evidence type="ECO:0000256" key="2">
    <source>
        <dbReference type="SAM" id="SignalP"/>
    </source>
</evidence>
<feature type="region of interest" description="Disordered" evidence="1">
    <location>
        <begin position="153"/>
        <end position="237"/>
    </location>
</feature>
<dbReference type="InterPro" id="IPR003715">
    <property type="entry name" value="Poly_export_N"/>
</dbReference>
<feature type="domain" description="Polysaccharide export protein N-terminal" evidence="3">
    <location>
        <begin position="75"/>
        <end position="154"/>
    </location>
</feature>